<feature type="compositionally biased region" description="Polar residues" evidence="4">
    <location>
        <begin position="321"/>
        <end position="332"/>
    </location>
</feature>
<reference evidence="6" key="1">
    <citation type="journal article" date="2019" name="Microbiol. Resour. Announc.">
        <title>Draft Genomic Sequences of Streptomyces misionensis and Streptomyces albidoflavus, bacteria applied for phytopathogen biocontrol.</title>
        <authorList>
            <person name="Pylro V."/>
            <person name="Dias A."/>
            <person name="Andreote F."/>
            <person name="Varani A."/>
            <person name="Andreote C."/>
            <person name="Bernardo E."/>
            <person name="Martins T."/>
        </authorList>
    </citation>
    <scope>NUCLEOTIDE SEQUENCE [LARGE SCALE GENOMIC DNA]</scope>
    <source>
        <strain evidence="6">66</strain>
    </source>
</reference>
<dbReference type="PANTHER" id="PTHR46796">
    <property type="entry name" value="HTH-TYPE TRANSCRIPTIONAL ACTIVATOR RHAS-RELATED"/>
    <property type="match status" value="1"/>
</dbReference>
<dbReference type="AlphaFoldDB" id="A0A5C6JX22"/>
<keyword evidence="2" id="KW-0238">DNA-binding</keyword>
<dbReference type="InterPro" id="IPR035418">
    <property type="entry name" value="AraC-bd_2"/>
</dbReference>
<keyword evidence="7" id="KW-1185">Reference proteome</keyword>
<dbReference type="Pfam" id="PF14525">
    <property type="entry name" value="AraC_binding_2"/>
    <property type="match status" value="1"/>
</dbReference>
<dbReference type="PANTHER" id="PTHR46796:SF6">
    <property type="entry name" value="ARAC SUBFAMILY"/>
    <property type="match status" value="1"/>
</dbReference>
<dbReference type="InterPro" id="IPR009057">
    <property type="entry name" value="Homeodomain-like_sf"/>
</dbReference>
<dbReference type="InterPro" id="IPR018060">
    <property type="entry name" value="HTH_AraC"/>
</dbReference>
<dbReference type="RefSeq" id="WP_146464611.1">
    <property type="nucleotide sequence ID" value="NZ_VOGW01000049.1"/>
</dbReference>
<dbReference type="PROSITE" id="PS01124">
    <property type="entry name" value="HTH_ARAC_FAMILY_2"/>
    <property type="match status" value="1"/>
</dbReference>
<dbReference type="GO" id="GO:0043565">
    <property type="term" value="F:sequence-specific DNA binding"/>
    <property type="evidence" value="ECO:0007669"/>
    <property type="project" value="InterPro"/>
</dbReference>
<dbReference type="Pfam" id="PF12833">
    <property type="entry name" value="HTH_18"/>
    <property type="match status" value="1"/>
</dbReference>
<keyword evidence="1" id="KW-0805">Transcription regulation</keyword>
<organism evidence="6 7">
    <name type="scientific">Streptomyces misionensis</name>
    <dbReference type="NCBI Taxonomy" id="67331"/>
    <lineage>
        <taxon>Bacteria</taxon>
        <taxon>Bacillati</taxon>
        <taxon>Actinomycetota</taxon>
        <taxon>Actinomycetes</taxon>
        <taxon>Kitasatosporales</taxon>
        <taxon>Streptomycetaceae</taxon>
        <taxon>Streptomyces</taxon>
    </lineage>
</organism>
<dbReference type="SUPFAM" id="SSF46689">
    <property type="entry name" value="Homeodomain-like"/>
    <property type="match status" value="1"/>
</dbReference>
<evidence type="ECO:0000256" key="3">
    <source>
        <dbReference type="ARBA" id="ARBA00023163"/>
    </source>
</evidence>
<name>A0A5C6JX22_9ACTN</name>
<dbReference type="Proteomes" id="UP000320481">
    <property type="component" value="Unassembled WGS sequence"/>
</dbReference>
<accession>A0A5C6JX22</accession>
<dbReference type="InterPro" id="IPR020449">
    <property type="entry name" value="Tscrpt_reg_AraC-type_HTH"/>
</dbReference>
<dbReference type="PRINTS" id="PR00032">
    <property type="entry name" value="HTHARAC"/>
</dbReference>
<dbReference type="EMBL" id="VOGW01000049">
    <property type="protein sequence ID" value="TWV53787.1"/>
    <property type="molecule type" value="Genomic_DNA"/>
</dbReference>
<dbReference type="Gene3D" id="1.10.10.60">
    <property type="entry name" value="Homeodomain-like"/>
    <property type="match status" value="1"/>
</dbReference>
<protein>
    <submittedName>
        <fullName evidence="6">Helix-turn-helix domain-containing protein</fullName>
    </submittedName>
</protein>
<evidence type="ECO:0000256" key="4">
    <source>
        <dbReference type="SAM" id="MobiDB-lite"/>
    </source>
</evidence>
<evidence type="ECO:0000259" key="5">
    <source>
        <dbReference type="PROSITE" id="PS01124"/>
    </source>
</evidence>
<evidence type="ECO:0000313" key="6">
    <source>
        <dbReference type="EMBL" id="TWV53787.1"/>
    </source>
</evidence>
<feature type="region of interest" description="Disordered" evidence="4">
    <location>
        <begin position="311"/>
        <end position="332"/>
    </location>
</feature>
<dbReference type="SMART" id="SM00342">
    <property type="entry name" value="HTH_ARAC"/>
    <property type="match status" value="1"/>
</dbReference>
<proteinExistence type="predicted"/>
<dbReference type="InterPro" id="IPR050204">
    <property type="entry name" value="AraC_XylS_family_regulators"/>
</dbReference>
<sequence>MEKIFDSDDFPARDAFSAWEKATADAVMPTSFELCGTDIFRGWVRAMPLGAVQVSAMAYSSYVTRRTPRLIRVSDPEIFAFGVTKSGSHVIEQNRNRTAVRPGELLFFESSRPFETHADGECILIQFPRTLLPLPDRHVTQLICRALPGDQGIGQLLTAFLTHLAESGTTYTPRDGARLGTVGMDLVTATLAHFLEREDDMPSETRQRVLFTQITSFIERHLADCTLTAVEIAEAHHISVRSLHRIFQQHGVTVRSWMRGRRLEGCRRDLADPLKHHLPIHAIATRWGFSQPSDFTRAFRVLHGITPSDYRNQVHRHGDQCGTQSQVPGAPG</sequence>
<evidence type="ECO:0000256" key="1">
    <source>
        <dbReference type="ARBA" id="ARBA00023015"/>
    </source>
</evidence>
<evidence type="ECO:0000313" key="7">
    <source>
        <dbReference type="Proteomes" id="UP000320481"/>
    </source>
</evidence>
<comment type="caution">
    <text evidence="6">The sequence shown here is derived from an EMBL/GenBank/DDBJ whole genome shotgun (WGS) entry which is preliminary data.</text>
</comment>
<gene>
    <name evidence="6" type="ORF">FRZ03_08885</name>
</gene>
<dbReference type="GO" id="GO:0003700">
    <property type="term" value="F:DNA-binding transcription factor activity"/>
    <property type="evidence" value="ECO:0007669"/>
    <property type="project" value="InterPro"/>
</dbReference>
<feature type="domain" description="HTH araC/xylS-type" evidence="5">
    <location>
        <begin position="212"/>
        <end position="313"/>
    </location>
</feature>
<evidence type="ECO:0000256" key="2">
    <source>
        <dbReference type="ARBA" id="ARBA00023125"/>
    </source>
</evidence>
<keyword evidence="3" id="KW-0804">Transcription</keyword>